<comment type="caution">
    <text evidence="2">The sequence shown here is derived from an EMBL/GenBank/DDBJ whole genome shotgun (WGS) entry which is preliminary data.</text>
</comment>
<dbReference type="Proteomes" id="UP001487740">
    <property type="component" value="Unassembled WGS sequence"/>
</dbReference>
<proteinExistence type="predicted"/>
<keyword evidence="3" id="KW-1185">Reference proteome</keyword>
<feature type="region of interest" description="Disordered" evidence="1">
    <location>
        <begin position="63"/>
        <end position="84"/>
    </location>
</feature>
<dbReference type="AlphaFoldDB" id="A0AAW0U6T6"/>
<feature type="compositionally biased region" description="Polar residues" evidence="1">
    <location>
        <begin position="1"/>
        <end position="10"/>
    </location>
</feature>
<reference evidence="2 3" key="1">
    <citation type="submission" date="2023-03" db="EMBL/GenBank/DDBJ databases">
        <title>High-quality genome of Scylla paramamosain provides insights in environmental adaptation.</title>
        <authorList>
            <person name="Zhang L."/>
        </authorList>
    </citation>
    <scope>NUCLEOTIDE SEQUENCE [LARGE SCALE GENOMIC DNA]</scope>
    <source>
        <strain evidence="2">LZ_2023a</strain>
        <tissue evidence="2">Muscle</tissue>
    </source>
</reference>
<accession>A0AAW0U6T6</accession>
<evidence type="ECO:0000313" key="2">
    <source>
        <dbReference type="EMBL" id="KAK8395787.1"/>
    </source>
</evidence>
<sequence length="84" mass="9033">MKRNVSSELSSSRREKAPSEGGGGRREAERPDWCPKVASTSGEPIFKPFSFAFAVNHASRESISAAATPGTRPSGPEIVEWRGT</sequence>
<protein>
    <submittedName>
        <fullName evidence="2">Uncharacterized protein</fullName>
    </submittedName>
</protein>
<feature type="compositionally biased region" description="Basic and acidic residues" evidence="1">
    <location>
        <begin position="11"/>
        <end position="33"/>
    </location>
</feature>
<feature type="region of interest" description="Disordered" evidence="1">
    <location>
        <begin position="1"/>
        <end position="36"/>
    </location>
</feature>
<dbReference type="EMBL" id="JARAKH010000017">
    <property type="protein sequence ID" value="KAK8395787.1"/>
    <property type="molecule type" value="Genomic_DNA"/>
</dbReference>
<evidence type="ECO:0000313" key="3">
    <source>
        <dbReference type="Proteomes" id="UP001487740"/>
    </source>
</evidence>
<organism evidence="2 3">
    <name type="scientific">Scylla paramamosain</name>
    <name type="common">Mud crab</name>
    <dbReference type="NCBI Taxonomy" id="85552"/>
    <lineage>
        <taxon>Eukaryota</taxon>
        <taxon>Metazoa</taxon>
        <taxon>Ecdysozoa</taxon>
        <taxon>Arthropoda</taxon>
        <taxon>Crustacea</taxon>
        <taxon>Multicrustacea</taxon>
        <taxon>Malacostraca</taxon>
        <taxon>Eumalacostraca</taxon>
        <taxon>Eucarida</taxon>
        <taxon>Decapoda</taxon>
        <taxon>Pleocyemata</taxon>
        <taxon>Brachyura</taxon>
        <taxon>Eubrachyura</taxon>
        <taxon>Portunoidea</taxon>
        <taxon>Portunidae</taxon>
        <taxon>Portuninae</taxon>
        <taxon>Scylla</taxon>
    </lineage>
</organism>
<gene>
    <name evidence="2" type="ORF">O3P69_005709</name>
</gene>
<evidence type="ECO:0000256" key="1">
    <source>
        <dbReference type="SAM" id="MobiDB-lite"/>
    </source>
</evidence>
<name>A0AAW0U6T6_SCYPA</name>